<dbReference type="Proteomes" id="UP000230215">
    <property type="component" value="Unassembled WGS sequence"/>
</dbReference>
<evidence type="ECO:0000313" key="3">
    <source>
        <dbReference type="Proteomes" id="UP000230215"/>
    </source>
</evidence>
<dbReference type="EMBL" id="PFGB01000085">
    <property type="protein sequence ID" value="PIW34643.1"/>
    <property type="molecule type" value="Genomic_DNA"/>
</dbReference>
<reference evidence="3" key="1">
    <citation type="submission" date="2017-09" db="EMBL/GenBank/DDBJ databases">
        <title>Depth-based differentiation of microbial function through sediment-hosted aquifers and enrichment of novel symbionts in the deep terrestrial subsurface.</title>
        <authorList>
            <person name="Probst A.J."/>
            <person name="Ladd B."/>
            <person name="Jarett J.K."/>
            <person name="Geller-Mcgrath D.E."/>
            <person name="Sieber C.M.K."/>
            <person name="Emerson J.B."/>
            <person name="Anantharaman K."/>
            <person name="Thomas B.C."/>
            <person name="Malmstrom R."/>
            <person name="Stieglmeier M."/>
            <person name="Klingl A."/>
            <person name="Woyke T."/>
            <person name="Ryan C.M."/>
            <person name="Banfield J.F."/>
        </authorList>
    </citation>
    <scope>NUCLEOTIDE SEQUENCE [LARGE SCALE GENOMIC DNA]</scope>
</reference>
<organism evidence="2 3">
    <name type="scientific">Candidatus Nealsonbacteria bacterium CG15_BIG_FIL_POST_REV_8_21_14_020_37_12</name>
    <dbReference type="NCBI Taxonomy" id="1974716"/>
    <lineage>
        <taxon>Bacteria</taxon>
        <taxon>Candidatus Nealsoniibacteriota</taxon>
    </lineage>
</organism>
<sequence length="151" mass="17057">MKNTKILVVFFCLIFLIVAIFTKGFGLFKSSQTNSDGFVNIPLSEVTSNAKWYGYDLGGEKIRFFVVKTSDGSIKTAFDACDVCYRYKKGYRQEGDYMVCNNCGNRYPMVGLGTENKNPGGCWPGYLPNIIQGDNVLIKKSDLENNRWRVL</sequence>
<dbReference type="AlphaFoldDB" id="A0A2M7H0N3"/>
<feature type="domain" description="Membrane iron-sulfur containing protein FtrD-like" evidence="1">
    <location>
        <begin position="49"/>
        <end position="147"/>
    </location>
</feature>
<comment type="caution">
    <text evidence="2">The sequence shown here is derived from an EMBL/GenBank/DDBJ whole genome shotgun (WGS) entry which is preliminary data.</text>
</comment>
<evidence type="ECO:0000313" key="2">
    <source>
        <dbReference type="EMBL" id="PIW34643.1"/>
    </source>
</evidence>
<accession>A0A2M7H0N3</accession>
<name>A0A2M7H0N3_9BACT</name>
<proteinExistence type="predicted"/>
<dbReference type="InterPro" id="IPR018758">
    <property type="entry name" value="FtrD-like"/>
</dbReference>
<evidence type="ECO:0000259" key="1">
    <source>
        <dbReference type="Pfam" id="PF10080"/>
    </source>
</evidence>
<gene>
    <name evidence="2" type="ORF">COW25_02730</name>
</gene>
<protein>
    <submittedName>
        <fullName evidence="2">DUF2318 domain-containing protein</fullName>
    </submittedName>
</protein>
<dbReference type="Pfam" id="PF10080">
    <property type="entry name" value="FtrD-like"/>
    <property type="match status" value="1"/>
</dbReference>